<evidence type="ECO:0000313" key="1">
    <source>
        <dbReference type="EMBL" id="SPD21174.1"/>
    </source>
</evidence>
<name>A0A2N9IAK4_FAGSY</name>
<reference evidence="1" key="1">
    <citation type="submission" date="2018-02" db="EMBL/GenBank/DDBJ databases">
        <authorList>
            <person name="Cohen D.B."/>
            <person name="Kent A.D."/>
        </authorList>
    </citation>
    <scope>NUCLEOTIDE SEQUENCE</scope>
</reference>
<proteinExistence type="predicted"/>
<dbReference type="EMBL" id="OIVN01005158">
    <property type="protein sequence ID" value="SPD21174.1"/>
    <property type="molecule type" value="Genomic_DNA"/>
</dbReference>
<dbReference type="Gene3D" id="3.30.420.10">
    <property type="entry name" value="Ribonuclease H-like superfamily/Ribonuclease H"/>
    <property type="match status" value="1"/>
</dbReference>
<dbReference type="AlphaFoldDB" id="A0A2N9IAK4"/>
<dbReference type="InterPro" id="IPR036397">
    <property type="entry name" value="RNaseH_sf"/>
</dbReference>
<dbReference type="PANTHER" id="PTHR48475:SF1">
    <property type="entry name" value="RNASE H TYPE-1 DOMAIN-CONTAINING PROTEIN"/>
    <property type="match status" value="1"/>
</dbReference>
<sequence length="419" mass="45070">MADKTLGTVVSDEAILAMADEAVHETAPIMADEVPVVWTDEAHVDMTGVAPVDMAHEIVAVMADGASVGVAHIGTEIASIMADEASVDVDSVDSEETILAEPQPLQIIPFASQHDEPRIIDLVGSHANLPFARMASIIEGISLFGVAPRFERVLREEDPPVVVGDHSLSGALIGSQVHALEGALIQDVDGGGMANTEVHGVETVPAGDISLVDESGKAPALVEKEDAAHVFSAVASSSQTYTDGLHLITPKGWSSHLADVLWAYRGSPKTATGFTPFSLVYGTDVISPPELLVPSPRILQGMELEADIEICTEARAADLESLDESRELALTRNLRYHQKLANAYGKTVQNRVFSLGQMVLKTADHVRRGLPSPSKFTPNWERPYVIREAHDSGYYRLSKADGTILVDPINGKWLKRYYS</sequence>
<organism evidence="1">
    <name type="scientific">Fagus sylvatica</name>
    <name type="common">Beechnut</name>
    <dbReference type="NCBI Taxonomy" id="28930"/>
    <lineage>
        <taxon>Eukaryota</taxon>
        <taxon>Viridiplantae</taxon>
        <taxon>Streptophyta</taxon>
        <taxon>Embryophyta</taxon>
        <taxon>Tracheophyta</taxon>
        <taxon>Spermatophyta</taxon>
        <taxon>Magnoliopsida</taxon>
        <taxon>eudicotyledons</taxon>
        <taxon>Gunneridae</taxon>
        <taxon>Pentapetalae</taxon>
        <taxon>rosids</taxon>
        <taxon>fabids</taxon>
        <taxon>Fagales</taxon>
        <taxon>Fagaceae</taxon>
        <taxon>Fagus</taxon>
    </lineage>
</organism>
<gene>
    <name evidence="1" type="ORF">FSB_LOCUS49056</name>
</gene>
<dbReference type="GO" id="GO:0003676">
    <property type="term" value="F:nucleic acid binding"/>
    <property type="evidence" value="ECO:0007669"/>
    <property type="project" value="InterPro"/>
</dbReference>
<dbReference type="PANTHER" id="PTHR48475">
    <property type="entry name" value="RIBONUCLEASE H"/>
    <property type="match status" value="1"/>
</dbReference>
<protein>
    <submittedName>
        <fullName evidence="1">Uncharacterized protein</fullName>
    </submittedName>
</protein>
<accession>A0A2N9IAK4</accession>